<dbReference type="SMART" id="SM00642">
    <property type="entry name" value="Aamy"/>
    <property type="match status" value="1"/>
</dbReference>
<dbReference type="Gene3D" id="2.60.40.1180">
    <property type="entry name" value="Golgi alpha-mannosidase II"/>
    <property type="match status" value="1"/>
</dbReference>
<dbReference type="InterPro" id="IPR013780">
    <property type="entry name" value="Glyco_hydro_b"/>
</dbReference>
<comment type="caution">
    <text evidence="11">The sequence shown here is derived from an EMBL/GenBank/DDBJ whole genome shotgun (WGS) entry which is preliminary data.</text>
</comment>
<evidence type="ECO:0000256" key="3">
    <source>
        <dbReference type="ARBA" id="ARBA00009000"/>
    </source>
</evidence>
<dbReference type="InterPro" id="IPR014756">
    <property type="entry name" value="Ig_E-set"/>
</dbReference>
<dbReference type="Pfam" id="PF02922">
    <property type="entry name" value="CBM_48"/>
    <property type="match status" value="1"/>
</dbReference>
<feature type="active site" description="Nucleophile" evidence="9">
    <location>
        <position position="353"/>
    </location>
</feature>
<dbReference type="CDD" id="cd02855">
    <property type="entry name" value="E_set_GBE_prok_N"/>
    <property type="match status" value="1"/>
</dbReference>
<dbReference type="Gene3D" id="3.20.20.80">
    <property type="entry name" value="Glycosidases"/>
    <property type="match status" value="1"/>
</dbReference>
<keyword evidence="12" id="KW-1185">Reference proteome</keyword>
<keyword evidence="6 9" id="KW-0808">Transferase</keyword>
<evidence type="ECO:0000259" key="10">
    <source>
        <dbReference type="SMART" id="SM00642"/>
    </source>
</evidence>
<keyword evidence="4 9" id="KW-0321">Glycogen metabolism</keyword>
<evidence type="ECO:0000256" key="2">
    <source>
        <dbReference type="ARBA" id="ARBA00004964"/>
    </source>
</evidence>
<dbReference type="EC" id="2.4.1.18" evidence="9"/>
<feature type="active site" description="Proton donor" evidence="9">
    <location>
        <position position="406"/>
    </location>
</feature>
<dbReference type="NCBIfam" id="NF008967">
    <property type="entry name" value="PRK12313.1"/>
    <property type="match status" value="1"/>
</dbReference>
<comment type="similarity">
    <text evidence="3 9">Belongs to the glycosyl hydrolase 13 family. GlgB subfamily.</text>
</comment>
<dbReference type="InterPro" id="IPR037439">
    <property type="entry name" value="Branching_enzy"/>
</dbReference>
<dbReference type="Proteomes" id="UP001500751">
    <property type="component" value="Unassembled WGS sequence"/>
</dbReference>
<evidence type="ECO:0000256" key="4">
    <source>
        <dbReference type="ARBA" id="ARBA00022600"/>
    </source>
</evidence>
<organism evidence="11 12">
    <name type="scientific">Catenulispora yoronensis</name>
    <dbReference type="NCBI Taxonomy" id="450799"/>
    <lineage>
        <taxon>Bacteria</taxon>
        <taxon>Bacillati</taxon>
        <taxon>Actinomycetota</taxon>
        <taxon>Actinomycetes</taxon>
        <taxon>Catenulisporales</taxon>
        <taxon>Catenulisporaceae</taxon>
        <taxon>Catenulispora</taxon>
    </lineage>
</organism>
<name>A0ABN2VME9_9ACTN</name>
<dbReference type="InterPro" id="IPR017853">
    <property type="entry name" value="GH"/>
</dbReference>
<keyword evidence="8 9" id="KW-0119">Carbohydrate metabolism</keyword>
<dbReference type="PANTHER" id="PTHR43651">
    <property type="entry name" value="1,4-ALPHA-GLUCAN-BRANCHING ENZYME"/>
    <property type="match status" value="1"/>
</dbReference>
<dbReference type="InterPro" id="IPR006407">
    <property type="entry name" value="GlgB"/>
</dbReference>
<comment type="catalytic activity">
    <reaction evidence="1 9">
        <text>Transfers a segment of a (1-&gt;4)-alpha-D-glucan chain to a primary hydroxy group in a similar glucan chain.</text>
        <dbReference type="EC" id="2.4.1.18"/>
    </reaction>
</comment>
<dbReference type="InterPro" id="IPR044143">
    <property type="entry name" value="GlgB_N_E_set_prok"/>
</dbReference>
<evidence type="ECO:0000256" key="8">
    <source>
        <dbReference type="ARBA" id="ARBA00023277"/>
    </source>
</evidence>
<evidence type="ECO:0000256" key="5">
    <source>
        <dbReference type="ARBA" id="ARBA00022676"/>
    </source>
</evidence>
<evidence type="ECO:0000256" key="6">
    <source>
        <dbReference type="ARBA" id="ARBA00022679"/>
    </source>
</evidence>
<dbReference type="SUPFAM" id="SSF81296">
    <property type="entry name" value="E set domains"/>
    <property type="match status" value="1"/>
</dbReference>
<protein>
    <recommendedName>
        <fullName evidence="9">1,4-alpha-glucan branching enzyme GlgB</fullName>
        <ecNumber evidence="9">2.4.1.18</ecNumber>
    </recommendedName>
    <alternativeName>
        <fullName evidence="9">1,4-alpha-D-glucan:1,4-alpha-D-glucan 6-glucosyl-transferase</fullName>
    </alternativeName>
    <alternativeName>
        <fullName evidence="9">Alpha-(1-&gt;4)-glucan branching enzyme</fullName>
    </alternativeName>
    <alternativeName>
        <fullName evidence="9">Glycogen branching enzyme</fullName>
        <shortName evidence="9">BE</shortName>
    </alternativeName>
</protein>
<dbReference type="CDD" id="cd11322">
    <property type="entry name" value="AmyAc_Glg_BE"/>
    <property type="match status" value="1"/>
</dbReference>
<dbReference type="NCBIfam" id="NF003811">
    <property type="entry name" value="PRK05402.1"/>
    <property type="match status" value="1"/>
</dbReference>
<reference evidence="11 12" key="1">
    <citation type="journal article" date="2019" name="Int. J. Syst. Evol. Microbiol.">
        <title>The Global Catalogue of Microorganisms (GCM) 10K type strain sequencing project: providing services to taxonomists for standard genome sequencing and annotation.</title>
        <authorList>
            <consortium name="The Broad Institute Genomics Platform"/>
            <consortium name="The Broad Institute Genome Sequencing Center for Infectious Disease"/>
            <person name="Wu L."/>
            <person name="Ma J."/>
        </authorList>
    </citation>
    <scope>NUCLEOTIDE SEQUENCE [LARGE SCALE GENOMIC DNA]</scope>
    <source>
        <strain evidence="11 12">JCM 16014</strain>
    </source>
</reference>
<evidence type="ECO:0000256" key="9">
    <source>
        <dbReference type="HAMAP-Rule" id="MF_00685"/>
    </source>
</evidence>
<evidence type="ECO:0000313" key="11">
    <source>
        <dbReference type="EMBL" id="GAA2065964.1"/>
    </source>
</evidence>
<sequence length="681" mass="74173">MVGEAAAYCDTGGEFVGFGGAGGLRGRGGVVSAFESEVGGGSAVEKVSAVEKGGAAGEGGAVEKASAVGRVNYWDRFGAHLEEGGARFGVWAPNARRVQVSGDFNEWDPHRAVELSRDDWTGCWYGFAEGAGQWDRYKYRVLCADGVWRLKADPVAFHTETPPAGASRIFASGYQWQDVDWIKTRRDRAGEHAALPMSVYEVHLGSWRRGLTYRDLATELVDYVRGQGFTHVEFLPVMEHPYGGSWGYQTTGFFAPTSRLGHPDELRYLVDRLHQAGIGVLFDWVPAHFPRDEWALARFDGTALYEHPDPRRGEHPDWGSLIFDFGRREVREFLIGSALYWVEEFHADGLRVDAVSSMLHLDYSRGPGQWEPNRYGGTENLEATGLLRELNDEVHGRWPGVVMIAEESAAWPGVTRGTGDGGLGFDVKWNMGWMNDTLRYVVRDPVYRKHHHGDLMQPSTYAFGESYLLPLSHDEVVHGKGSLAGKQPGGRGVQVGGLRGLLGYQWAFPGKKLLFMGGEFGQRGEWSEERGLEWGEGEGLSEGLGGLGVARLVADLNARYCENSALWSRDGDASGTRWLVSDAGANVVAFVRFGPYGEGTAVVCVANFSGVQVRDCLVGMPWAGVWREVVNTDAVVYGGEGVGNLGEVVAVDGDWEGEVASARVTVGVGAVVWLVGRVGGG</sequence>
<evidence type="ECO:0000313" key="12">
    <source>
        <dbReference type="Proteomes" id="UP001500751"/>
    </source>
</evidence>
<dbReference type="Gene3D" id="2.60.40.10">
    <property type="entry name" value="Immunoglobulins"/>
    <property type="match status" value="1"/>
</dbReference>
<keyword evidence="7 9" id="KW-0320">Glycogen biosynthesis</keyword>
<accession>A0ABN2VME9</accession>
<dbReference type="SUPFAM" id="SSF51445">
    <property type="entry name" value="(Trans)glycosidases"/>
    <property type="match status" value="1"/>
</dbReference>
<feature type="domain" description="Glycosyl hydrolase family 13 catalytic" evidence="10">
    <location>
        <begin position="201"/>
        <end position="551"/>
    </location>
</feature>
<comment type="function">
    <text evidence="9">Catalyzes the formation of the alpha-1,6-glucosidic linkages in glycogen by scission of a 1,4-alpha-linked oligosaccharide from growing alpha-1,4-glucan chains and the subsequent attachment of the oligosaccharide to the alpha-1,6 position.</text>
</comment>
<dbReference type="InterPro" id="IPR006047">
    <property type="entry name" value="GH13_cat_dom"/>
</dbReference>
<comment type="subunit">
    <text evidence="9">Monomer.</text>
</comment>
<dbReference type="HAMAP" id="MF_00685">
    <property type="entry name" value="GlgB"/>
    <property type="match status" value="1"/>
</dbReference>
<dbReference type="InterPro" id="IPR004193">
    <property type="entry name" value="Glyco_hydro_13_N"/>
</dbReference>
<proteinExistence type="inferred from homology"/>
<keyword evidence="5 9" id="KW-0328">Glycosyltransferase</keyword>
<dbReference type="PANTHER" id="PTHR43651:SF3">
    <property type="entry name" value="1,4-ALPHA-GLUCAN-BRANCHING ENZYME"/>
    <property type="match status" value="1"/>
</dbReference>
<dbReference type="SUPFAM" id="SSF51011">
    <property type="entry name" value="Glycosyl hydrolase domain"/>
    <property type="match status" value="1"/>
</dbReference>
<gene>
    <name evidence="11" type="primary">glgB_2</name>
    <name evidence="9" type="synonym">glgB</name>
    <name evidence="11" type="ORF">GCM10009839_92080</name>
</gene>
<dbReference type="InterPro" id="IPR013783">
    <property type="entry name" value="Ig-like_fold"/>
</dbReference>
<comment type="pathway">
    <text evidence="2 9">Glycan biosynthesis; glycogen biosynthesis.</text>
</comment>
<evidence type="ECO:0000256" key="7">
    <source>
        <dbReference type="ARBA" id="ARBA00023056"/>
    </source>
</evidence>
<dbReference type="EMBL" id="BAAAQN010000106">
    <property type="protein sequence ID" value="GAA2065964.1"/>
    <property type="molecule type" value="Genomic_DNA"/>
</dbReference>
<dbReference type="NCBIfam" id="TIGR01515">
    <property type="entry name" value="branching_enzym"/>
    <property type="match status" value="1"/>
</dbReference>
<dbReference type="PIRSF" id="PIRSF000463">
    <property type="entry name" value="GlgB"/>
    <property type="match status" value="1"/>
</dbReference>
<dbReference type="InterPro" id="IPR006048">
    <property type="entry name" value="A-amylase/branching_C"/>
</dbReference>
<dbReference type="Pfam" id="PF02806">
    <property type="entry name" value="Alpha-amylase_C"/>
    <property type="match status" value="1"/>
</dbReference>
<evidence type="ECO:0000256" key="1">
    <source>
        <dbReference type="ARBA" id="ARBA00000826"/>
    </source>
</evidence>